<gene>
    <name evidence="2" type="ORF">CALMAC_LOCUS15825</name>
</gene>
<organism evidence="2 3">
    <name type="scientific">Callosobruchus maculatus</name>
    <name type="common">Southern cowpea weevil</name>
    <name type="synonym">Pulse bruchid</name>
    <dbReference type="NCBI Taxonomy" id="64391"/>
    <lineage>
        <taxon>Eukaryota</taxon>
        <taxon>Metazoa</taxon>
        <taxon>Ecdysozoa</taxon>
        <taxon>Arthropoda</taxon>
        <taxon>Hexapoda</taxon>
        <taxon>Insecta</taxon>
        <taxon>Pterygota</taxon>
        <taxon>Neoptera</taxon>
        <taxon>Endopterygota</taxon>
        <taxon>Coleoptera</taxon>
        <taxon>Polyphaga</taxon>
        <taxon>Cucujiformia</taxon>
        <taxon>Chrysomeloidea</taxon>
        <taxon>Chrysomelidae</taxon>
        <taxon>Bruchinae</taxon>
        <taxon>Bruchini</taxon>
        <taxon>Callosobruchus</taxon>
    </lineage>
</organism>
<keyword evidence="1" id="KW-0472">Membrane</keyword>
<evidence type="ECO:0000313" key="2">
    <source>
        <dbReference type="EMBL" id="VEN57134.1"/>
    </source>
</evidence>
<evidence type="ECO:0000313" key="3">
    <source>
        <dbReference type="Proteomes" id="UP000410492"/>
    </source>
</evidence>
<dbReference type="EMBL" id="CAACVG010010980">
    <property type="protein sequence ID" value="VEN57134.1"/>
    <property type="molecule type" value="Genomic_DNA"/>
</dbReference>
<keyword evidence="1" id="KW-0812">Transmembrane</keyword>
<proteinExistence type="predicted"/>
<keyword evidence="1" id="KW-1133">Transmembrane helix</keyword>
<reference evidence="2 3" key="1">
    <citation type="submission" date="2019-01" db="EMBL/GenBank/DDBJ databases">
        <authorList>
            <person name="Sayadi A."/>
        </authorList>
    </citation>
    <scope>NUCLEOTIDE SEQUENCE [LARGE SCALE GENOMIC DNA]</scope>
</reference>
<evidence type="ECO:0000256" key="1">
    <source>
        <dbReference type="SAM" id="Phobius"/>
    </source>
</evidence>
<protein>
    <submittedName>
        <fullName evidence="2">Uncharacterized protein</fullName>
    </submittedName>
</protein>
<dbReference type="AlphaFoldDB" id="A0A653DAC5"/>
<name>A0A653DAC5_CALMS</name>
<dbReference type="Proteomes" id="UP000410492">
    <property type="component" value="Unassembled WGS sequence"/>
</dbReference>
<sequence length="94" mass="11400">MKSKKIKKDFYNACIGIRKNCIFIYDFLHISMLGSFDLCMLSVRRKTQAVLFIYIINNLKINLRALSYEYFYVYYLALFPCYCLLYNKYVFLYC</sequence>
<keyword evidence="3" id="KW-1185">Reference proteome</keyword>
<accession>A0A653DAC5</accession>
<feature type="transmembrane region" description="Helical" evidence="1">
    <location>
        <begin position="72"/>
        <end position="91"/>
    </location>
</feature>
<feature type="transmembrane region" description="Helical" evidence="1">
    <location>
        <begin position="21"/>
        <end position="43"/>
    </location>
</feature>